<protein>
    <submittedName>
        <fullName evidence="1">Uncharacterized protein</fullName>
    </submittedName>
</protein>
<evidence type="ECO:0000313" key="2">
    <source>
        <dbReference type="Proteomes" id="UP000266669"/>
    </source>
</evidence>
<dbReference type="Proteomes" id="UP000266669">
    <property type="component" value="Unassembled WGS sequence"/>
</dbReference>
<accession>A0A8B3CUX2</accession>
<organism evidence="1 2">
    <name type="scientific">Leptospira stimsonii</name>
    <dbReference type="NCBI Taxonomy" id="2202203"/>
    <lineage>
        <taxon>Bacteria</taxon>
        <taxon>Pseudomonadati</taxon>
        <taxon>Spirochaetota</taxon>
        <taxon>Spirochaetia</taxon>
        <taxon>Leptospirales</taxon>
        <taxon>Leptospiraceae</taxon>
        <taxon>Leptospira</taxon>
    </lineage>
</organism>
<proteinExistence type="predicted"/>
<name>A0A8B3CUX2_9LEPT</name>
<dbReference type="AlphaFoldDB" id="A0A8B3CUX2"/>
<evidence type="ECO:0000313" key="1">
    <source>
        <dbReference type="EMBL" id="RHX88066.1"/>
    </source>
</evidence>
<sequence length="109" mass="12490">MNKPIVSVGILSSAHFFLVKRSPQIVKNIHLMNRKLLSFQRICPVIFPANIFTYSNKDESSSTPFRKMNVLFLNDTNELNRVGLLSFFQSTVNRKKGKSMMRTQTSIPP</sequence>
<comment type="caution">
    <text evidence="1">The sequence shown here is derived from an EMBL/GenBank/DDBJ whole genome shotgun (WGS) entry which is preliminary data.</text>
</comment>
<gene>
    <name evidence="1" type="ORF">DLM78_03640</name>
</gene>
<reference evidence="2" key="1">
    <citation type="submission" date="2018-05" db="EMBL/GenBank/DDBJ databases">
        <title>Leptospira yasudae sp. nov. and Leptospira stimsonii sp. nov., two pathogenic species of the genus Leptospira isolated from environmental sources.</title>
        <authorList>
            <person name="Casanovas-Massana A."/>
            <person name="Hamond C."/>
            <person name="Santos L.A."/>
            <person name="Hacker K.P."/>
            <person name="Balassiano I."/>
            <person name="Medeiros M.A."/>
            <person name="Reis M.G."/>
            <person name="Ko A.I."/>
            <person name="Wunder E.A."/>
        </authorList>
    </citation>
    <scope>NUCLEOTIDE SEQUENCE [LARGE SCALE GENOMIC DNA]</scope>
    <source>
        <strain evidence="2">AMB6-RJ</strain>
    </source>
</reference>
<dbReference type="EMBL" id="QHCS01000001">
    <property type="protein sequence ID" value="RHX88066.1"/>
    <property type="molecule type" value="Genomic_DNA"/>
</dbReference>